<dbReference type="GO" id="GO:0008677">
    <property type="term" value="F:2-dehydropantoate 2-reductase activity"/>
    <property type="evidence" value="ECO:0007669"/>
    <property type="project" value="UniProtKB-EC"/>
</dbReference>
<dbReference type="EMBL" id="CP022190">
    <property type="protein sequence ID" value="AWI85732.1"/>
    <property type="molecule type" value="Genomic_DNA"/>
</dbReference>
<evidence type="ECO:0000259" key="5">
    <source>
        <dbReference type="Pfam" id="PF02317"/>
    </source>
</evidence>
<dbReference type="KEGG" id="ypac:CEW88_18790"/>
<keyword evidence="3" id="KW-0566">Pantothenate biosynthesis</keyword>
<dbReference type="InterPro" id="IPR051729">
    <property type="entry name" value="Opine/Lysopine_DH"/>
</dbReference>
<evidence type="ECO:0000256" key="2">
    <source>
        <dbReference type="ARBA" id="ARBA00019465"/>
    </source>
</evidence>
<evidence type="ECO:0000256" key="1">
    <source>
        <dbReference type="ARBA" id="ARBA00004994"/>
    </source>
</evidence>
<evidence type="ECO:0000313" key="7">
    <source>
        <dbReference type="EMBL" id="AWI85732.1"/>
    </source>
</evidence>
<feature type="domain" description="Opine dehydrogenase" evidence="5">
    <location>
        <begin position="181"/>
        <end position="311"/>
    </location>
</feature>
<dbReference type="Gene3D" id="1.10.1040.10">
    <property type="entry name" value="N-(1-d-carboxylethyl)-l-norvaline Dehydrogenase, domain 2"/>
    <property type="match status" value="1"/>
</dbReference>
<protein>
    <recommendedName>
        <fullName evidence="2">2-dehydropantoate 2-reductase</fullName>
    </recommendedName>
</protein>
<dbReference type="InterPro" id="IPR008927">
    <property type="entry name" value="6-PGluconate_DH-like_C_sf"/>
</dbReference>
<dbReference type="OrthoDB" id="6135265at2"/>
<dbReference type="Gene3D" id="3.40.50.720">
    <property type="entry name" value="NAD(P)-binding Rossmann-like Domain"/>
    <property type="match status" value="1"/>
</dbReference>
<dbReference type="RefSeq" id="WP_108969681.1">
    <property type="nucleotide sequence ID" value="NZ_CP022190.1"/>
</dbReference>
<evidence type="ECO:0000259" key="6">
    <source>
        <dbReference type="Pfam" id="PF02558"/>
    </source>
</evidence>
<dbReference type="PANTHER" id="PTHR38015:SF1">
    <property type="entry name" value="OPINE DEHYDROGENASE DOMAIN-CONTAINING PROTEIN"/>
    <property type="match status" value="1"/>
</dbReference>
<dbReference type="SUPFAM" id="SSF48179">
    <property type="entry name" value="6-phosphogluconate dehydrogenase C-terminal domain-like"/>
    <property type="match status" value="1"/>
</dbReference>
<dbReference type="PANTHER" id="PTHR38015">
    <property type="entry name" value="BLR6086 PROTEIN"/>
    <property type="match status" value="1"/>
</dbReference>
<gene>
    <name evidence="7" type="ORF">CEW88_18790</name>
</gene>
<comment type="pathway">
    <text evidence="1">Cofactor biosynthesis; (R)-pantothenate biosynthesis; (R)-pantoate from 3-methyl-2-oxobutanoate: step 2/2.</text>
</comment>
<proteinExistence type="predicted"/>
<dbReference type="AlphaFoldDB" id="A0A2U8HIW8"/>
<dbReference type="Pfam" id="PF02317">
    <property type="entry name" value="Octopine_DH"/>
    <property type="match status" value="1"/>
</dbReference>
<reference evidence="7 8" key="1">
    <citation type="submission" date="2017-06" db="EMBL/GenBank/DDBJ databases">
        <title>Yangia sp. YSBP01 complete genome sequence.</title>
        <authorList>
            <person name="Woo J.-H."/>
            <person name="Kim H.-S."/>
        </authorList>
    </citation>
    <scope>NUCLEOTIDE SEQUENCE [LARGE SCALE GENOMIC DNA]</scope>
    <source>
        <strain evidence="7 8">YSBP01</strain>
    </source>
</reference>
<evidence type="ECO:0000256" key="3">
    <source>
        <dbReference type="ARBA" id="ARBA00022655"/>
    </source>
</evidence>
<comment type="catalytic activity">
    <reaction evidence="4">
        <text>(R)-pantoate + NADP(+) = 2-dehydropantoate + NADPH + H(+)</text>
        <dbReference type="Rhea" id="RHEA:16233"/>
        <dbReference type="ChEBI" id="CHEBI:11561"/>
        <dbReference type="ChEBI" id="CHEBI:15378"/>
        <dbReference type="ChEBI" id="CHEBI:15980"/>
        <dbReference type="ChEBI" id="CHEBI:57783"/>
        <dbReference type="ChEBI" id="CHEBI:58349"/>
        <dbReference type="EC" id="1.1.1.169"/>
    </reaction>
</comment>
<evidence type="ECO:0000256" key="4">
    <source>
        <dbReference type="ARBA" id="ARBA00048793"/>
    </source>
</evidence>
<dbReference type="InterPro" id="IPR013328">
    <property type="entry name" value="6PGD_dom2"/>
</dbReference>
<dbReference type="SUPFAM" id="SSF51735">
    <property type="entry name" value="NAD(P)-binding Rossmann-fold domains"/>
    <property type="match status" value="1"/>
</dbReference>
<accession>A0A2U8HIW8</accession>
<feature type="domain" description="Ketopantoate reductase N-terminal" evidence="6">
    <location>
        <begin position="3"/>
        <end position="99"/>
    </location>
</feature>
<sequence>MNVGIVGAGNIARAYFAYLSNAGHCPRMWSPRGVSGAELRVVTELVVSGAVEERFAPKLAADIAELAQAEVLILALPATGHRAVLDALLPHLRDGQSIIVSAHLSFAALHLGQALHARGLSLPVICWNTTAMTCKSPEPPAIRVGALRKRVEICTLPGGDIAGALALCEALFGPRFQHGGDLLDNALSNLNPQTHLAMALCNLTRIETGEQWHQNSLMTPSVARFLEGLDAERLAIARGFGRRVRPQAEGGLDAVFRARVAAGTDPLGPVDPETRYITEDVPFGLVPLVMLAEMAGVPAPLHESGIKILGACHGRNYRALNDLLPREGASGLRALLGLA</sequence>
<dbReference type="GO" id="GO:0015940">
    <property type="term" value="P:pantothenate biosynthetic process"/>
    <property type="evidence" value="ECO:0007669"/>
    <property type="project" value="UniProtKB-UniPathway"/>
</dbReference>
<dbReference type="InterPro" id="IPR003421">
    <property type="entry name" value="Opine_DH"/>
</dbReference>
<organism evidence="7 8">
    <name type="scientific">Alloyangia pacifica</name>
    <dbReference type="NCBI Taxonomy" id="311180"/>
    <lineage>
        <taxon>Bacteria</taxon>
        <taxon>Pseudomonadati</taxon>
        <taxon>Pseudomonadota</taxon>
        <taxon>Alphaproteobacteria</taxon>
        <taxon>Rhodobacterales</taxon>
        <taxon>Roseobacteraceae</taxon>
        <taxon>Alloyangia</taxon>
    </lineage>
</organism>
<dbReference type="Proteomes" id="UP000244915">
    <property type="component" value="Chromosome 2"/>
</dbReference>
<dbReference type="UniPathway" id="UPA00028">
    <property type="reaction ID" value="UER00004"/>
</dbReference>
<evidence type="ECO:0000313" key="8">
    <source>
        <dbReference type="Proteomes" id="UP000244915"/>
    </source>
</evidence>
<dbReference type="InterPro" id="IPR013332">
    <property type="entry name" value="KPR_N"/>
</dbReference>
<dbReference type="Pfam" id="PF02558">
    <property type="entry name" value="ApbA"/>
    <property type="match status" value="1"/>
</dbReference>
<name>A0A2U8HIW8_9RHOB</name>
<dbReference type="InterPro" id="IPR036291">
    <property type="entry name" value="NAD(P)-bd_dom_sf"/>
</dbReference>